<keyword evidence="2" id="KW-0472">Membrane</keyword>
<evidence type="ECO:0000256" key="2">
    <source>
        <dbReference type="ARBA" id="ARBA00023136"/>
    </source>
</evidence>
<proteinExistence type="predicted"/>
<keyword evidence="3" id="KW-0998">Cell outer membrane</keyword>
<evidence type="ECO:0000256" key="1">
    <source>
        <dbReference type="ARBA" id="ARBA00004442"/>
    </source>
</evidence>
<dbReference type="GO" id="GO:0009279">
    <property type="term" value="C:cell outer membrane"/>
    <property type="evidence" value="ECO:0007669"/>
    <property type="project" value="UniProtKB-SubCell"/>
</dbReference>
<evidence type="ECO:0000259" key="5">
    <source>
        <dbReference type="Pfam" id="PF00593"/>
    </source>
</evidence>
<comment type="subcellular location">
    <subcellularLocation>
        <location evidence="1">Cell outer membrane</location>
    </subcellularLocation>
</comment>
<dbReference type="Pfam" id="PF00593">
    <property type="entry name" value="TonB_dep_Rec_b-barrel"/>
    <property type="match status" value="1"/>
</dbReference>
<evidence type="ECO:0000256" key="3">
    <source>
        <dbReference type="ARBA" id="ARBA00023237"/>
    </source>
</evidence>
<dbReference type="InterPro" id="IPR036942">
    <property type="entry name" value="Beta-barrel_TonB_sf"/>
</dbReference>
<accession>A0A327YLJ3</accession>
<evidence type="ECO:0000256" key="4">
    <source>
        <dbReference type="SAM" id="SignalP"/>
    </source>
</evidence>
<feature type="chain" id="PRO_5016360030" evidence="4">
    <location>
        <begin position="22"/>
        <end position="661"/>
    </location>
</feature>
<comment type="caution">
    <text evidence="6">The sequence shown here is derived from an EMBL/GenBank/DDBJ whole genome shotgun (WGS) entry which is preliminary data.</text>
</comment>
<dbReference type="OrthoDB" id="9759247at2"/>
<dbReference type="Gene3D" id="2.40.170.20">
    <property type="entry name" value="TonB-dependent receptor, beta-barrel domain"/>
    <property type="match status" value="1"/>
</dbReference>
<reference evidence="6 7" key="1">
    <citation type="submission" date="2018-06" db="EMBL/GenBank/DDBJ databases">
        <title>Genomic Encyclopedia of Type Strains, Phase III (KMG-III): the genomes of soil and plant-associated and newly described type strains.</title>
        <authorList>
            <person name="Whitman W."/>
        </authorList>
    </citation>
    <scope>NUCLEOTIDE SEQUENCE [LARGE SCALE GENOMIC DNA]</scope>
    <source>
        <strain evidence="6 7">CGMCC 1.12398</strain>
    </source>
</reference>
<keyword evidence="4" id="KW-0732">Signal</keyword>
<feature type="domain" description="TonB-dependent receptor-like beta-barrel" evidence="5">
    <location>
        <begin position="238"/>
        <end position="631"/>
    </location>
</feature>
<dbReference type="InterPro" id="IPR000531">
    <property type="entry name" value="Beta-barrel_TonB"/>
</dbReference>
<sequence>MKKLIVFFLSLSFCFTFSQEADSLKTKELKEVLVVGTKAALHEKQTKTLATLDEFLQKSTKVDLIKRGAYAWEPIINGMATERTVVTIDGMRIFGACTDKMDPVTSYVEVSNLSEATISSGQQGSCHGNTIGGSIDLKRSQRQFTNAGWEFFVNSGYETNNRQKIIGSAINYADSLFYVDTDVMFRDAENYKAGNDKEIRFSQFRKLNLSATSGYRLTPNKNIEASVIFDRATDVGYPALPMDVSLAEALITSIKFNYKPSFDSIDNWETKLYFNTITHTMDDTKRPDVPIHMDMPGWSDTFGFYSKVNGKYKKHQFLANLNSFYNRSVAEMTMYPSDPNENLMFMYTWPDVRTLYTGIYLEDNFEINCHSNVKVNTNLGFHNNNVASDFGLQSLQIFYPEMEASKSRFLKSFSTNYFYNKDGISYGFGMGYGERAPSVSEGYGFYLFNSFDGFDYIGNPNLKNEKSLEGNANIGFKNSKWQTKISASYFHIYDYIIGIPDASVAPMTIGANGIKVYTALDYATILSSDFTVSYQLSDFWIWKGQFVYNLGKDNENNGLPFMSPFNYMTSVGFRPGKFSSELQLKGNATQTQYNAFYGEDKTPDYAIVNANFGYKFTFEKSKMMLNMGVENMFDANYTTYTDWKNLPRMGRNIFINLMFQF</sequence>
<protein>
    <submittedName>
        <fullName evidence="6">Iron complex outermembrane receptor protein</fullName>
    </submittedName>
</protein>
<evidence type="ECO:0000313" key="6">
    <source>
        <dbReference type="EMBL" id="RAK21833.1"/>
    </source>
</evidence>
<keyword evidence="6" id="KW-0675">Receptor</keyword>
<dbReference type="RefSeq" id="WP_111567266.1">
    <property type="nucleotide sequence ID" value="NZ_QLMI01000005.1"/>
</dbReference>
<organism evidence="6 7">
    <name type="scientific">Flavobacterium aquaticum</name>
    <dbReference type="NCBI Taxonomy" id="1236486"/>
    <lineage>
        <taxon>Bacteria</taxon>
        <taxon>Pseudomonadati</taxon>
        <taxon>Bacteroidota</taxon>
        <taxon>Flavobacteriia</taxon>
        <taxon>Flavobacteriales</taxon>
        <taxon>Flavobacteriaceae</taxon>
        <taxon>Flavobacterium</taxon>
    </lineage>
</organism>
<dbReference type="EMBL" id="QLMI01000005">
    <property type="protein sequence ID" value="RAK21833.1"/>
    <property type="molecule type" value="Genomic_DNA"/>
</dbReference>
<keyword evidence="7" id="KW-1185">Reference proteome</keyword>
<feature type="signal peptide" evidence="4">
    <location>
        <begin position="1"/>
        <end position="21"/>
    </location>
</feature>
<evidence type="ECO:0000313" key="7">
    <source>
        <dbReference type="Proteomes" id="UP000249620"/>
    </source>
</evidence>
<dbReference type="Proteomes" id="UP000249620">
    <property type="component" value="Unassembled WGS sequence"/>
</dbReference>
<name>A0A327YLJ3_9FLAO</name>
<gene>
    <name evidence="6" type="ORF">B0I03_105269</name>
</gene>
<dbReference type="AlphaFoldDB" id="A0A327YLJ3"/>
<dbReference type="SUPFAM" id="SSF56935">
    <property type="entry name" value="Porins"/>
    <property type="match status" value="1"/>
</dbReference>